<dbReference type="SUPFAM" id="SSF141452">
    <property type="entry name" value="Hcp1-like"/>
    <property type="match status" value="1"/>
</dbReference>
<dbReference type="EMBL" id="CYGY02000018">
    <property type="protein sequence ID" value="SIT38699.1"/>
    <property type="molecule type" value="Genomic_DNA"/>
</dbReference>
<dbReference type="PANTHER" id="PTHR36152">
    <property type="entry name" value="CYTOPLASMIC PROTEIN-RELATED"/>
    <property type="match status" value="1"/>
</dbReference>
<evidence type="ECO:0000313" key="2">
    <source>
        <dbReference type="Proteomes" id="UP000195569"/>
    </source>
</evidence>
<accession>A0A1N7RUF0</accession>
<evidence type="ECO:0000313" key="1">
    <source>
        <dbReference type="EMBL" id="SIT38699.1"/>
    </source>
</evidence>
<reference evidence="1" key="1">
    <citation type="submission" date="2016-12" db="EMBL/GenBank/DDBJ databases">
        <authorList>
            <person name="Moulin L."/>
        </authorList>
    </citation>
    <scope>NUCLEOTIDE SEQUENCE [LARGE SCALE GENOMIC DNA]</scope>
    <source>
        <strain evidence="1">STM 7183</strain>
    </source>
</reference>
<protein>
    <submittedName>
        <fullName evidence="1">Protein hcp1</fullName>
    </submittedName>
</protein>
<sequence>MHDKSQHPISHRFTFSRTGYATSHVPSLLQGDVNMADMFVKIDGIGGESQDMEHRGEIEVTSWRWKISQQSSMMSGSGGGAGKASIADLEFVHQIDRASPNLMRYCLTGRHIPRVVLSMRKAGGVPLDFLKITMGDAVITSVEPIIFGDNCYEHVGLSFSRVKQEYVQQSTIGASAGTVTATFDIKENLER</sequence>
<gene>
    <name evidence="1" type="primary">hcp</name>
    <name evidence="1" type="ORF">BN2476_180023</name>
</gene>
<organism evidence="1 2">
    <name type="scientific">Paraburkholderia piptadeniae</name>
    <dbReference type="NCBI Taxonomy" id="1701573"/>
    <lineage>
        <taxon>Bacteria</taxon>
        <taxon>Pseudomonadati</taxon>
        <taxon>Pseudomonadota</taxon>
        <taxon>Betaproteobacteria</taxon>
        <taxon>Burkholderiales</taxon>
        <taxon>Burkholderiaceae</taxon>
        <taxon>Paraburkholderia</taxon>
    </lineage>
</organism>
<keyword evidence="2" id="KW-1185">Reference proteome</keyword>
<dbReference type="InterPro" id="IPR036624">
    <property type="entry name" value="Hcp1-lik_sf"/>
</dbReference>
<dbReference type="Pfam" id="PF05638">
    <property type="entry name" value="T6SS_HCP"/>
    <property type="match status" value="1"/>
</dbReference>
<dbReference type="InterPro" id="IPR008514">
    <property type="entry name" value="T6SS_Hcp"/>
</dbReference>
<dbReference type="PANTHER" id="PTHR36152:SF5">
    <property type="entry name" value="PROTEIN HCP1"/>
    <property type="match status" value="1"/>
</dbReference>
<dbReference type="InterPro" id="IPR053165">
    <property type="entry name" value="HSI-I_assembly_Hcp1"/>
</dbReference>
<dbReference type="AlphaFoldDB" id="A0A1N7RUF0"/>
<comment type="caution">
    <text evidence="1">The sequence shown here is derived from an EMBL/GenBank/DDBJ whole genome shotgun (WGS) entry which is preliminary data.</text>
</comment>
<name>A0A1N7RUF0_9BURK</name>
<dbReference type="Proteomes" id="UP000195569">
    <property type="component" value="Unassembled WGS sequence"/>
</dbReference>
<proteinExistence type="predicted"/>
<dbReference type="Gene3D" id="2.30.110.20">
    <property type="entry name" value="Hcp1-like"/>
    <property type="match status" value="1"/>
</dbReference>